<protein>
    <submittedName>
        <fullName evidence="3">Uncharacterized protein</fullName>
    </submittedName>
</protein>
<keyword evidence="4" id="KW-1185">Reference proteome</keyword>
<accession>A0A1M5KGH7</accession>
<keyword evidence="2" id="KW-0472">Membrane</keyword>
<evidence type="ECO:0000256" key="1">
    <source>
        <dbReference type="SAM" id="MobiDB-lite"/>
    </source>
</evidence>
<dbReference type="InterPro" id="IPR045931">
    <property type="entry name" value="DUF6350"/>
</dbReference>
<feature type="region of interest" description="Disordered" evidence="1">
    <location>
        <begin position="447"/>
        <end position="533"/>
    </location>
</feature>
<sequence length="533" mass="53263">MVDDVTAIQPVPHGVAEPVGATRVEWARAMAAAAVWPLFTGFTAAATVVAVVLSATPGADFSSEAVLRGAAPMWLAAHQVPLVVRGVPFGALPLLPTLLVVLLALRAAGLATERVRPRTWEQAAIIVSAVGGAHGVFGAVLAGLAAGPVTAEAATAFFGCGLVAGVGAAVGILRRAGARARLRRRADPAAVRGLRAGALGLIALFTAGAALTTLGLLLSAGTAHELFAEVAPDAGSAFGLWLLSVSYLPNAVTAAVAFLVGPGFAIGQMAVSPLSTLPGAVPPMPLLAALPAAEAERWWALAFVAPLAVGVLVGWVCRRCDPNPLARLRVVAVAAAVVGLASFLVAALAGGRLGSGAFDPVTVPAGLVAVAAFCWISFPGAVVAWFGGPRPARAVSPASGVADADVESRDGSGAEADDETGAGLDAETGGGIEAEAEVEVVVGSEVGSEVDGAGDELEDDASADEAIEDEVAEDEAVETGAGQDGAGQDEAGAPERIAEGVSESEDVPSDDRVTDRGARSARDTDDKRRSPAN</sequence>
<dbReference type="EMBL" id="FQVN01000009">
    <property type="protein sequence ID" value="SHG51579.1"/>
    <property type="molecule type" value="Genomic_DNA"/>
</dbReference>
<dbReference type="STRING" id="2017.SAMN05444320_109258"/>
<feature type="transmembrane region" description="Helical" evidence="2">
    <location>
        <begin position="153"/>
        <end position="173"/>
    </location>
</feature>
<gene>
    <name evidence="3" type="ORF">SAMN05444320_109258</name>
</gene>
<feature type="transmembrane region" description="Helical" evidence="2">
    <location>
        <begin position="194"/>
        <end position="218"/>
    </location>
</feature>
<keyword evidence="2" id="KW-0812">Transmembrane</keyword>
<evidence type="ECO:0000313" key="3">
    <source>
        <dbReference type="EMBL" id="SHG51579.1"/>
    </source>
</evidence>
<reference evidence="3 4" key="1">
    <citation type="submission" date="2016-11" db="EMBL/GenBank/DDBJ databases">
        <authorList>
            <person name="Jaros S."/>
            <person name="Januszkiewicz K."/>
            <person name="Wedrychowicz H."/>
        </authorList>
    </citation>
    <scope>NUCLEOTIDE SEQUENCE [LARGE SCALE GENOMIC DNA]</scope>
    <source>
        <strain evidence="3 4">DSM 44523</strain>
    </source>
</reference>
<feature type="compositionally biased region" description="Low complexity" evidence="1">
    <location>
        <begin position="478"/>
        <end position="491"/>
    </location>
</feature>
<evidence type="ECO:0000313" key="4">
    <source>
        <dbReference type="Proteomes" id="UP000184501"/>
    </source>
</evidence>
<feature type="transmembrane region" description="Helical" evidence="2">
    <location>
        <begin position="361"/>
        <end position="386"/>
    </location>
</feature>
<feature type="transmembrane region" description="Helical" evidence="2">
    <location>
        <begin position="123"/>
        <end position="147"/>
    </location>
</feature>
<evidence type="ECO:0000256" key="2">
    <source>
        <dbReference type="SAM" id="Phobius"/>
    </source>
</evidence>
<organism evidence="3 4">
    <name type="scientific">Streptoalloteichus hindustanus</name>
    <dbReference type="NCBI Taxonomy" id="2017"/>
    <lineage>
        <taxon>Bacteria</taxon>
        <taxon>Bacillati</taxon>
        <taxon>Actinomycetota</taxon>
        <taxon>Actinomycetes</taxon>
        <taxon>Pseudonocardiales</taxon>
        <taxon>Pseudonocardiaceae</taxon>
        <taxon>Streptoalloteichus</taxon>
    </lineage>
</organism>
<feature type="transmembrane region" description="Helical" evidence="2">
    <location>
        <begin position="328"/>
        <end position="349"/>
    </location>
</feature>
<name>A0A1M5KGH7_STRHI</name>
<feature type="compositionally biased region" description="Basic and acidic residues" evidence="1">
    <location>
        <begin position="509"/>
        <end position="533"/>
    </location>
</feature>
<proteinExistence type="predicted"/>
<feature type="transmembrane region" description="Helical" evidence="2">
    <location>
        <begin position="90"/>
        <end position="111"/>
    </location>
</feature>
<keyword evidence="2" id="KW-1133">Transmembrane helix</keyword>
<dbReference type="Pfam" id="PF19877">
    <property type="entry name" value="DUF6350"/>
    <property type="match status" value="1"/>
</dbReference>
<feature type="transmembrane region" description="Helical" evidence="2">
    <location>
        <begin position="298"/>
        <end position="316"/>
    </location>
</feature>
<feature type="compositionally biased region" description="Acidic residues" evidence="1">
    <location>
        <begin position="452"/>
        <end position="477"/>
    </location>
</feature>
<feature type="region of interest" description="Disordered" evidence="1">
    <location>
        <begin position="397"/>
        <end position="432"/>
    </location>
</feature>
<feature type="transmembrane region" description="Helical" evidence="2">
    <location>
        <begin position="33"/>
        <end position="53"/>
    </location>
</feature>
<dbReference type="AlphaFoldDB" id="A0A1M5KGH7"/>
<dbReference type="Proteomes" id="UP000184501">
    <property type="component" value="Unassembled WGS sequence"/>
</dbReference>